<sequence>MSNGEADVTEVASPLRMAVVTRPRLVLPRFRSNPILRDGVLYVECWDELSVQKLRKYFSDDEEQEYNRLDDFNFSIPSIEFVAEDNIPKLVKCSVTVPNSFESVWDLHFILKAQNEDYHVDEWFYHSSEGKGISSSTLTITYYVPEEIVAAIQKENSEPSFGFGCVILDIHKDRD</sequence>
<dbReference type="AlphaFoldDB" id="A0A4C1SR94"/>
<evidence type="ECO:0000259" key="1">
    <source>
        <dbReference type="Pfam" id="PF16012"/>
    </source>
</evidence>
<dbReference type="Proteomes" id="UP000299102">
    <property type="component" value="Unassembled WGS sequence"/>
</dbReference>
<protein>
    <recommendedName>
        <fullName evidence="1">DUF4780 domain-containing protein</fullName>
    </recommendedName>
</protein>
<comment type="caution">
    <text evidence="2">The sequence shown here is derived from an EMBL/GenBank/DDBJ whole genome shotgun (WGS) entry which is preliminary data.</text>
</comment>
<dbReference type="InterPro" id="IPR031961">
    <property type="entry name" value="DUF4780"/>
</dbReference>
<evidence type="ECO:0000313" key="2">
    <source>
        <dbReference type="EMBL" id="GBP04484.1"/>
    </source>
</evidence>
<feature type="domain" description="DUF4780" evidence="1">
    <location>
        <begin position="28"/>
        <end position="168"/>
    </location>
</feature>
<gene>
    <name evidence="2" type="ORF">EVAR_3865_1</name>
</gene>
<dbReference type="EMBL" id="BGZK01000014">
    <property type="protein sequence ID" value="GBP04484.1"/>
    <property type="molecule type" value="Genomic_DNA"/>
</dbReference>
<reference evidence="2 3" key="1">
    <citation type="journal article" date="2019" name="Commun. Biol.">
        <title>The bagworm genome reveals a unique fibroin gene that provides high tensile strength.</title>
        <authorList>
            <person name="Kono N."/>
            <person name="Nakamura H."/>
            <person name="Ohtoshi R."/>
            <person name="Tomita M."/>
            <person name="Numata K."/>
            <person name="Arakawa K."/>
        </authorList>
    </citation>
    <scope>NUCLEOTIDE SEQUENCE [LARGE SCALE GENOMIC DNA]</scope>
</reference>
<evidence type="ECO:0000313" key="3">
    <source>
        <dbReference type="Proteomes" id="UP000299102"/>
    </source>
</evidence>
<name>A0A4C1SR94_EUMVA</name>
<proteinExistence type="predicted"/>
<dbReference type="Pfam" id="PF16012">
    <property type="entry name" value="DUF4780"/>
    <property type="match status" value="1"/>
</dbReference>
<keyword evidence="3" id="KW-1185">Reference proteome</keyword>
<accession>A0A4C1SR94</accession>
<organism evidence="2 3">
    <name type="scientific">Eumeta variegata</name>
    <name type="common">Bagworm moth</name>
    <name type="synonym">Eumeta japonica</name>
    <dbReference type="NCBI Taxonomy" id="151549"/>
    <lineage>
        <taxon>Eukaryota</taxon>
        <taxon>Metazoa</taxon>
        <taxon>Ecdysozoa</taxon>
        <taxon>Arthropoda</taxon>
        <taxon>Hexapoda</taxon>
        <taxon>Insecta</taxon>
        <taxon>Pterygota</taxon>
        <taxon>Neoptera</taxon>
        <taxon>Endopterygota</taxon>
        <taxon>Lepidoptera</taxon>
        <taxon>Glossata</taxon>
        <taxon>Ditrysia</taxon>
        <taxon>Tineoidea</taxon>
        <taxon>Psychidae</taxon>
        <taxon>Oiketicinae</taxon>
        <taxon>Eumeta</taxon>
    </lineage>
</organism>